<dbReference type="SUPFAM" id="SSF56281">
    <property type="entry name" value="Metallo-hydrolase/oxidoreductase"/>
    <property type="match status" value="1"/>
</dbReference>
<dbReference type="Proteomes" id="UP000481583">
    <property type="component" value="Unassembled WGS sequence"/>
</dbReference>
<dbReference type="PANTHER" id="PTHR43546">
    <property type="entry name" value="UPF0173 METAL-DEPENDENT HYDROLASE MJ1163-RELATED"/>
    <property type="match status" value="1"/>
</dbReference>
<name>A0A6G4TU56_9ACTN</name>
<evidence type="ECO:0000313" key="3">
    <source>
        <dbReference type="EMBL" id="NGN63515.1"/>
    </source>
</evidence>
<proteinExistence type="predicted"/>
<dbReference type="RefSeq" id="WP_165233055.1">
    <property type="nucleotide sequence ID" value="NZ_JAAKZV010000016.1"/>
</dbReference>
<evidence type="ECO:0000259" key="2">
    <source>
        <dbReference type="Pfam" id="PF12706"/>
    </source>
</evidence>
<dbReference type="Pfam" id="PF12706">
    <property type="entry name" value="Lactamase_B_2"/>
    <property type="match status" value="1"/>
</dbReference>
<dbReference type="InterPro" id="IPR036866">
    <property type="entry name" value="RibonucZ/Hydroxyglut_hydro"/>
</dbReference>
<dbReference type="GO" id="GO:0016787">
    <property type="term" value="F:hydrolase activity"/>
    <property type="evidence" value="ECO:0007669"/>
    <property type="project" value="UniProtKB-KW"/>
</dbReference>
<gene>
    <name evidence="3" type="ORF">G5C51_06300</name>
</gene>
<accession>A0A6G4TU56</accession>
<protein>
    <submittedName>
        <fullName evidence="3">MBL fold metallo-hydrolase</fullName>
    </submittedName>
</protein>
<keyword evidence="4" id="KW-1185">Reference proteome</keyword>
<dbReference type="AlphaFoldDB" id="A0A6G4TU56"/>
<feature type="domain" description="Metallo-beta-lactamase" evidence="2">
    <location>
        <begin position="20"/>
        <end position="214"/>
    </location>
</feature>
<dbReference type="EMBL" id="JAAKZV010000016">
    <property type="protein sequence ID" value="NGN63515.1"/>
    <property type="molecule type" value="Genomic_DNA"/>
</dbReference>
<evidence type="ECO:0000256" key="1">
    <source>
        <dbReference type="ARBA" id="ARBA00022801"/>
    </source>
</evidence>
<dbReference type="Gene3D" id="3.60.15.10">
    <property type="entry name" value="Ribonuclease Z/Hydroxyacylglutathione hydrolase-like"/>
    <property type="match status" value="1"/>
</dbReference>
<dbReference type="InterPro" id="IPR050114">
    <property type="entry name" value="UPF0173_UPF0282_UlaG_hydrolase"/>
</dbReference>
<organism evidence="3 4">
    <name type="scientific">Streptomyces coryli</name>
    <dbReference type="NCBI Taxonomy" id="1128680"/>
    <lineage>
        <taxon>Bacteria</taxon>
        <taxon>Bacillati</taxon>
        <taxon>Actinomycetota</taxon>
        <taxon>Actinomycetes</taxon>
        <taxon>Kitasatosporales</taxon>
        <taxon>Streptomycetaceae</taxon>
        <taxon>Streptomyces</taxon>
    </lineage>
</organism>
<reference evidence="3 4" key="1">
    <citation type="submission" date="2020-02" db="EMBL/GenBank/DDBJ databases">
        <title>Whole-genome analyses of novel actinobacteria.</title>
        <authorList>
            <person name="Sahin N."/>
        </authorList>
    </citation>
    <scope>NUCLEOTIDE SEQUENCE [LARGE SCALE GENOMIC DNA]</scope>
    <source>
        <strain evidence="3 4">A7024</strain>
    </source>
</reference>
<sequence length="252" mass="26504">MSALTYLGGPTALVEYGGLRLLLDPTFDPPGDHPVGERKLVKLGGPALSAEEVGAVDVVLLSHDQHPDNLDDAGREFALRTPLVLSTRSAEERLGAPVRALANWETHGIGDIRITGVPAQHGPDGVEHLTGEVTGFVLRADRLGLPAVYVSGDNASLEVVRQVADRTGPIDVAVLFAGAARTPLVGDADLTLSSANAARAAAILGARQVIPLHFEQWAHFTQGPETLTEAFAAASATDLLRLPKPGERLEFS</sequence>
<evidence type="ECO:0000313" key="4">
    <source>
        <dbReference type="Proteomes" id="UP000481583"/>
    </source>
</evidence>
<dbReference type="PANTHER" id="PTHR43546:SF9">
    <property type="entry name" value="L-ASCORBATE-6-PHOSPHATE LACTONASE ULAG-RELATED"/>
    <property type="match status" value="1"/>
</dbReference>
<comment type="caution">
    <text evidence="3">The sequence shown here is derived from an EMBL/GenBank/DDBJ whole genome shotgun (WGS) entry which is preliminary data.</text>
</comment>
<dbReference type="InterPro" id="IPR001279">
    <property type="entry name" value="Metallo-B-lactamas"/>
</dbReference>
<keyword evidence="1 3" id="KW-0378">Hydrolase</keyword>